<dbReference type="Pfam" id="PF07853">
    <property type="entry name" value="DUF1648"/>
    <property type="match status" value="1"/>
</dbReference>
<keyword evidence="4" id="KW-1185">Reference proteome</keyword>
<dbReference type="PIRSF" id="PIRSF038959">
    <property type="entry name" value="SdpI"/>
    <property type="match status" value="1"/>
</dbReference>
<name>A0AA35G594_9FIRM</name>
<feature type="transmembrane region" description="Helical" evidence="1">
    <location>
        <begin position="198"/>
        <end position="218"/>
    </location>
</feature>
<dbReference type="InterPro" id="IPR026272">
    <property type="entry name" value="SdpI"/>
</dbReference>
<keyword evidence="1" id="KW-0812">Transmembrane</keyword>
<dbReference type="KEGG" id="cmic:caldi_00560"/>
<reference evidence="3" key="1">
    <citation type="submission" date="2022-03" db="EMBL/GenBank/DDBJ databases">
        <title>Complete genome sequence of Caldinitratiruptor microaerophilus.</title>
        <authorList>
            <person name="Mukaiyama R."/>
            <person name="Nishiyama T."/>
            <person name="Ueda K."/>
        </authorList>
    </citation>
    <scope>NUCLEOTIDE SEQUENCE</scope>
    <source>
        <strain evidence="3">JCM 16183</strain>
    </source>
</reference>
<dbReference type="RefSeq" id="WP_264843090.1">
    <property type="nucleotide sequence ID" value="NZ_AP025628.1"/>
</dbReference>
<sequence>MTVTPRRYDVREQLRGDWLLLLLLAVGLVVGMVVAPNLSGPVPIHWNARGEPDGFLAPPWGAVIHPLVGAAVYLGLLVLPLIDPSRANYPLFAGTVRAIRWVLVLTALGLHAVGLLVALGHRLDSGRAVIGAVGLLFLILGNVLGRVRHNWFIGIRTPWTLASEAVWQRTHRLAAPIWVLGGAVGILSAALLPPRPRAAVFGAAVAVMVVVPVVYSYLEWRRTGAGESS</sequence>
<dbReference type="Pfam" id="PF13630">
    <property type="entry name" value="SdpI"/>
    <property type="match status" value="1"/>
</dbReference>
<evidence type="ECO:0000256" key="1">
    <source>
        <dbReference type="SAM" id="Phobius"/>
    </source>
</evidence>
<dbReference type="GO" id="GO:0009636">
    <property type="term" value="P:response to toxic substance"/>
    <property type="evidence" value="ECO:0007669"/>
    <property type="project" value="TreeGrafter"/>
</dbReference>
<accession>A0AA35G594</accession>
<dbReference type="PANTHER" id="PTHR37810">
    <property type="entry name" value="IMMUNITY PROTEIN SDPI"/>
    <property type="match status" value="1"/>
</dbReference>
<dbReference type="Proteomes" id="UP001163687">
    <property type="component" value="Chromosome"/>
</dbReference>
<evidence type="ECO:0000313" key="4">
    <source>
        <dbReference type="Proteomes" id="UP001163687"/>
    </source>
</evidence>
<gene>
    <name evidence="3" type="ORF">caldi_00560</name>
</gene>
<dbReference type="InterPro" id="IPR012867">
    <property type="entry name" value="DUF1648"/>
</dbReference>
<protein>
    <recommendedName>
        <fullName evidence="2">DUF1648 domain-containing protein</fullName>
    </recommendedName>
</protein>
<evidence type="ECO:0000313" key="3">
    <source>
        <dbReference type="EMBL" id="BDG58966.1"/>
    </source>
</evidence>
<feature type="transmembrane region" description="Helical" evidence="1">
    <location>
        <begin position="59"/>
        <end position="81"/>
    </location>
</feature>
<dbReference type="PANTHER" id="PTHR37810:SF5">
    <property type="entry name" value="IMMUNITY PROTEIN SDPI"/>
    <property type="match status" value="1"/>
</dbReference>
<evidence type="ECO:0000259" key="2">
    <source>
        <dbReference type="Pfam" id="PF07853"/>
    </source>
</evidence>
<feature type="transmembrane region" description="Helical" evidence="1">
    <location>
        <begin position="20"/>
        <end position="39"/>
    </location>
</feature>
<dbReference type="AlphaFoldDB" id="A0AA35G594"/>
<keyword evidence="1" id="KW-1133">Transmembrane helix</keyword>
<proteinExistence type="predicted"/>
<keyword evidence="1" id="KW-0472">Membrane</keyword>
<feature type="transmembrane region" description="Helical" evidence="1">
    <location>
        <begin position="173"/>
        <end position="192"/>
    </location>
</feature>
<feature type="transmembrane region" description="Helical" evidence="1">
    <location>
        <begin position="126"/>
        <end position="145"/>
    </location>
</feature>
<organism evidence="3 4">
    <name type="scientific">Caldinitratiruptor microaerophilus</name>
    <dbReference type="NCBI Taxonomy" id="671077"/>
    <lineage>
        <taxon>Bacteria</taxon>
        <taxon>Bacillati</taxon>
        <taxon>Bacillota</taxon>
        <taxon>Clostridia</taxon>
        <taxon>Eubacteriales</taxon>
        <taxon>Symbiobacteriaceae</taxon>
        <taxon>Caldinitratiruptor</taxon>
    </lineage>
</organism>
<feature type="domain" description="DUF1648" evidence="2">
    <location>
        <begin position="22"/>
        <end position="68"/>
    </location>
</feature>
<dbReference type="InterPro" id="IPR025962">
    <property type="entry name" value="SdpI/YhfL"/>
</dbReference>
<feature type="transmembrane region" description="Helical" evidence="1">
    <location>
        <begin position="101"/>
        <end position="120"/>
    </location>
</feature>
<dbReference type="EMBL" id="AP025628">
    <property type="protein sequence ID" value="BDG58966.1"/>
    <property type="molecule type" value="Genomic_DNA"/>
</dbReference>